<evidence type="ECO:0000256" key="2">
    <source>
        <dbReference type="ARBA" id="ARBA00022679"/>
    </source>
</evidence>
<dbReference type="SUPFAM" id="SSF53335">
    <property type="entry name" value="S-adenosyl-L-methionine-dependent methyltransferases"/>
    <property type="match status" value="1"/>
</dbReference>
<dbReference type="InterPro" id="IPR029063">
    <property type="entry name" value="SAM-dependent_MTases_sf"/>
</dbReference>
<evidence type="ECO:0000313" key="3">
    <source>
        <dbReference type="EMBL" id="DAF88410.1"/>
    </source>
</evidence>
<dbReference type="GO" id="GO:0008168">
    <property type="term" value="F:methyltransferase activity"/>
    <property type="evidence" value="ECO:0007669"/>
    <property type="project" value="UniProtKB-KW"/>
</dbReference>
<keyword evidence="2" id="KW-0808">Transferase</keyword>
<dbReference type="Pfam" id="PF00145">
    <property type="entry name" value="DNA_methylase"/>
    <property type="match status" value="1"/>
</dbReference>
<accession>A0A8S5U1V2</accession>
<proteinExistence type="predicted"/>
<dbReference type="EMBL" id="BK015985">
    <property type="protein sequence ID" value="DAF88410.1"/>
    <property type="molecule type" value="Genomic_DNA"/>
</dbReference>
<dbReference type="Gene3D" id="3.90.120.10">
    <property type="entry name" value="DNA Methylase, subunit A, domain 2"/>
    <property type="match status" value="1"/>
</dbReference>
<keyword evidence="1 3" id="KW-0489">Methyltransferase</keyword>
<reference evidence="3" key="1">
    <citation type="journal article" date="2021" name="Proc. Natl. Acad. Sci. U.S.A.">
        <title>A Catalog of Tens of Thousands of Viruses from Human Metagenomes Reveals Hidden Associations with Chronic Diseases.</title>
        <authorList>
            <person name="Tisza M.J."/>
            <person name="Buck C.B."/>
        </authorList>
    </citation>
    <scope>NUCLEOTIDE SEQUENCE</scope>
    <source>
        <strain evidence="3">CtdHi7</strain>
    </source>
</reference>
<protein>
    <submittedName>
        <fullName evidence="3">Cytosine specific methyltransferase</fullName>
    </submittedName>
</protein>
<evidence type="ECO:0000256" key="1">
    <source>
        <dbReference type="ARBA" id="ARBA00022603"/>
    </source>
</evidence>
<name>A0A8S5U1V2_9CAUD</name>
<organism evidence="3">
    <name type="scientific">Siphoviridae sp. ctdHi7</name>
    <dbReference type="NCBI Taxonomy" id="2825577"/>
    <lineage>
        <taxon>Viruses</taxon>
        <taxon>Duplodnaviria</taxon>
        <taxon>Heunggongvirae</taxon>
        <taxon>Uroviricota</taxon>
        <taxon>Caudoviricetes</taxon>
    </lineage>
</organism>
<dbReference type="InterPro" id="IPR001525">
    <property type="entry name" value="C5_MeTfrase"/>
</dbReference>
<dbReference type="GO" id="GO:0032259">
    <property type="term" value="P:methylation"/>
    <property type="evidence" value="ECO:0007669"/>
    <property type="project" value="UniProtKB-KW"/>
</dbReference>
<sequence length="178" mass="19483">MTNSETMPGIEVIGMLENSGTTQQHNNRVHSVDGISPTLTAVSGGTHHIKIFDISRFRVRKLTPTEYGRLQAFPVDDGWEQVVSDSQAYHQFGNAVTVSVVEAIGRAIGSYLDSVFGVEAEAVEVTDLSDAPQEIKEQIIANAEALEAKKEKAHTSGLEFFSNEELLAELNRRMTVHA</sequence>